<evidence type="ECO:0000313" key="3">
    <source>
        <dbReference type="Proteomes" id="UP000284547"/>
    </source>
</evidence>
<protein>
    <submittedName>
        <fullName evidence="2">S-layer family protein</fullName>
    </submittedName>
</protein>
<accession>A0A411YX20</accession>
<name>A0A411YX20_9RHOB</name>
<keyword evidence="3" id="KW-1185">Reference proteome</keyword>
<reference evidence="2 3" key="1">
    <citation type="submission" date="2018-08" db="EMBL/GenBank/DDBJ databases">
        <title>Flavobacterium tibetense sp. nov., isolated from a wetland YonghuCo on Tibetan Plateau.</title>
        <authorList>
            <person name="Phurbu D."/>
            <person name="Lu H."/>
            <person name="Xing P."/>
        </authorList>
    </citation>
    <scope>NUCLEOTIDE SEQUENCE [LARGE SCALE GENOMIC DNA]</scope>
    <source>
        <strain evidence="2 3">DJC</strain>
    </source>
</reference>
<evidence type="ECO:0000313" key="2">
    <source>
        <dbReference type="EMBL" id="RGP35434.1"/>
    </source>
</evidence>
<evidence type="ECO:0000256" key="1">
    <source>
        <dbReference type="SAM" id="SignalP"/>
    </source>
</evidence>
<proteinExistence type="predicted"/>
<organism evidence="2 3">
    <name type="scientific">Pseudotabrizicola alkalilacus</name>
    <dbReference type="NCBI Taxonomy" id="2305252"/>
    <lineage>
        <taxon>Bacteria</taxon>
        <taxon>Pseudomonadati</taxon>
        <taxon>Pseudomonadota</taxon>
        <taxon>Alphaproteobacteria</taxon>
        <taxon>Rhodobacterales</taxon>
        <taxon>Paracoccaceae</taxon>
        <taxon>Pseudotabrizicola</taxon>
    </lineage>
</organism>
<feature type="chain" id="PRO_5019491964" evidence="1">
    <location>
        <begin position="21"/>
        <end position="1574"/>
    </location>
</feature>
<sequence>MLTGVATSALASLIASGTFAAETTIPDFTNAAALGHKVEFASVTNIGSIGAVASGNVGGITVVGTQAGTSNSVTANTVEAAATANAFTNTIDLALIAAAPVDGVAALGLAQNTGVVSSTAADNALRVDLTGFESGTAVNDGNTIRATSNVNTGSTTISGALPNGYASATPGSSASNTDTTSADDLVAAEGSVVATSVQLNAAAGNSASANGNAITLELSSDTSNTVDSSPSVRNNAIASAMTVNSATTAIGLGSTDAPAFTGSAVASNLQSNTGSASAITVGSEISAGITGSNPAIAVNTLDGGLAVAGNTISSSATGNRALGTTGKSGIALTIGDQLSVNGPLASPVAGAAFAYDAGDLAGSATADLVVLNNQGNVGGPIQAITSGAGIGANVQSIDAGTVSVASNTISAQGTGNIASAALTSGKDAAAFAASVAMASQQTNTGSDIRVEATGTQIAAVTGGTGSGGMTSDSTVAATGNTVSATAYGNSASQSVALEANTLNAAGGLTSLTGGTAGATTDGNVSSTGLVTVSNLQSNYSSDVTAITVGSEIGIDADTRIAAPGDVVSGSTLSATGNRQEAVALGSSAGNALSLTGNSVGSGAGVANVQIGGAGADVAAALASARTGVVVGTHVADSSIAVSGTIQRAIGYGASVTNSLAADANTVTAAAGGSGSALLIDPVGVPFHGASQPTVSSAFGLLNDQSILGSVSGGVMMVEVGVEVEGDLTTSSASNTGNGIVGAAYATDAANTLSIDAGSLTTAAFGSVAQLTSTQAVAGAASRVDATAYARVTTDIEDDVSAATIATSTNQIQALSTGNRVTNAMTVEANALDTAASIPFVNTGPAGMSNNAAFGVTNAQSAAGAFTASLLDDELAPTDSARVLTRLGSDLSTITGSAVATDGNQLSAAVTANSAANSISAEGNRINTSMGVQNYQQSSAVLEASIGLAGLPSDPGGPFTFFITATSDTDFNGADNLLTTGTLSIDAAGLSAHEIAYLVADGWTNAGGSVLQRAAAGWSATPLEYAVLMSAGPGLEGGATVPASNGTPNIGGVSIVADGASVVGSTLSVDDNRVSGSVTGNSASNALSINAGAIEGSGAVAGSAQALSVTSDSANAQVIADYALSNVQAVTAPGSLDSAVFGTFSVETAEDAAISDTAISVSGNTQRSVAVANTAANALSNAVALSANSVSAGSALASSQTSEAGVTARSAVDIIAPVAVTGSTVDMSDNANTALAVMNDVANSSTVSATTITHTGGGLPGTVDAAGLVAMPGSVAANGNHVVQNIQSAGAVAVSSNASSYIYNLDELAAATDGITASSVSLLNNATYGEASANRATNTLTVDGASVLGSSAGLGNFQSSAAAVTTNAASVVSVSLSGDAAVPAMLNSTAAIDGNSTTALARGNHASNVLNAVAGSSYGTSMAGGRVDLGGAFGVGSAVSDATFAVLNVQANTGAISASSVGTRYEMALNTAASAVPGVSGSSLSVAGNSVGVEAFGNSASNVLRVSALNTGSPTASLGSSQTNTGNISAVASEASIGVTGYGLASSSSLGVSANTVSARAVGNSVTNAISRVTR</sequence>
<dbReference type="Proteomes" id="UP000284547">
    <property type="component" value="Unassembled WGS sequence"/>
</dbReference>
<feature type="signal peptide" evidence="1">
    <location>
        <begin position="1"/>
        <end position="20"/>
    </location>
</feature>
<dbReference type="EMBL" id="QWEY01000016">
    <property type="protein sequence ID" value="RGP35434.1"/>
    <property type="molecule type" value="Genomic_DNA"/>
</dbReference>
<gene>
    <name evidence="2" type="ORF">D1012_20355</name>
</gene>
<comment type="caution">
    <text evidence="2">The sequence shown here is derived from an EMBL/GenBank/DDBJ whole genome shotgun (WGS) entry which is preliminary data.</text>
</comment>
<keyword evidence="1" id="KW-0732">Signal</keyword>